<dbReference type="PANTHER" id="PTHR47823">
    <property type="entry name" value="ION_TRANS DOMAIN-CONTAINING PROTEIN"/>
    <property type="match status" value="1"/>
</dbReference>
<comment type="caution">
    <text evidence="4">The sequence shown here is derived from an EMBL/GenBank/DDBJ whole genome shotgun (WGS) entry which is preliminary data.</text>
</comment>
<evidence type="ECO:0000259" key="3">
    <source>
        <dbReference type="PROSITE" id="PS50042"/>
    </source>
</evidence>
<gene>
    <name evidence="4" type="primary">KCNH7</name>
    <name evidence="4" type="ORF">SPIL2461_LOCUS5003</name>
</gene>
<keyword evidence="2" id="KW-1133">Transmembrane helix</keyword>
<dbReference type="Gene3D" id="1.10.287.70">
    <property type="match status" value="1"/>
</dbReference>
<keyword evidence="2" id="KW-0472">Membrane</keyword>
<name>A0A812M1G6_SYMPI</name>
<dbReference type="Gene3D" id="2.60.120.10">
    <property type="entry name" value="Jelly Rolls"/>
    <property type="match status" value="1"/>
</dbReference>
<proteinExistence type="predicted"/>
<keyword evidence="2" id="KW-0812">Transmembrane</keyword>
<organism evidence="4 5">
    <name type="scientific">Symbiodinium pilosum</name>
    <name type="common">Dinoflagellate</name>
    <dbReference type="NCBI Taxonomy" id="2952"/>
    <lineage>
        <taxon>Eukaryota</taxon>
        <taxon>Sar</taxon>
        <taxon>Alveolata</taxon>
        <taxon>Dinophyceae</taxon>
        <taxon>Suessiales</taxon>
        <taxon>Symbiodiniaceae</taxon>
        <taxon>Symbiodinium</taxon>
    </lineage>
</organism>
<dbReference type="OrthoDB" id="448160at2759"/>
<evidence type="ECO:0000313" key="5">
    <source>
        <dbReference type="Proteomes" id="UP000649617"/>
    </source>
</evidence>
<sequence length="392" mass="44442">MSKMAEGLKSRVSSEMVSDVNIMQISLQLLLIHHLMACSWYYVGTVESDGWVAKNMFVASVSYKYTTSLHWTFCQLGFGGTEIEPVNTAERIFGILVALLALAIFSTLLGTIASHMATLSRNTEERRSLFRQLSKFLGRQHIPAELALRIRCFLEHAYNLKQQTVLETKVPLLDLLSKPLRGELHCARYEGHLRQLDFLLLLSETQRADAVRRLAHRALQQRTYAATDSIFEAGNIASEAYFLTKGALSYVLGSEKHSVTKCRWLAEMSLWTPWLHLGELTASKDSEVLAIKVEQFHDSMRRSYDILHIAHQYAADYVEAMNHFVLVTDLWQKISDPARHDEQPIDPAGSPTLQTNRSKKSAGGTRGWLTTRFQRLVSKRKMADFSQIAPLN</sequence>
<evidence type="ECO:0000313" key="4">
    <source>
        <dbReference type="EMBL" id="CAE7253765.1"/>
    </source>
</evidence>
<reference evidence="4" key="1">
    <citation type="submission" date="2021-02" db="EMBL/GenBank/DDBJ databases">
        <authorList>
            <person name="Dougan E. K."/>
            <person name="Rhodes N."/>
            <person name="Thang M."/>
            <person name="Chan C."/>
        </authorList>
    </citation>
    <scope>NUCLEOTIDE SEQUENCE</scope>
</reference>
<feature type="region of interest" description="Disordered" evidence="1">
    <location>
        <begin position="339"/>
        <end position="365"/>
    </location>
</feature>
<dbReference type="SUPFAM" id="SSF51206">
    <property type="entry name" value="cAMP-binding domain-like"/>
    <property type="match status" value="1"/>
</dbReference>
<feature type="domain" description="Cyclic nucleotide-binding" evidence="3">
    <location>
        <begin position="218"/>
        <end position="308"/>
    </location>
</feature>
<keyword evidence="5" id="KW-1185">Reference proteome</keyword>
<dbReference type="AlphaFoldDB" id="A0A812M1G6"/>
<feature type="transmembrane region" description="Helical" evidence="2">
    <location>
        <begin position="92"/>
        <end position="117"/>
    </location>
</feature>
<dbReference type="PROSITE" id="PS50042">
    <property type="entry name" value="CNMP_BINDING_3"/>
    <property type="match status" value="1"/>
</dbReference>
<dbReference type="EMBL" id="CAJNIZ010006936">
    <property type="protein sequence ID" value="CAE7253765.1"/>
    <property type="molecule type" value="Genomic_DNA"/>
</dbReference>
<dbReference type="InterPro" id="IPR014710">
    <property type="entry name" value="RmlC-like_jellyroll"/>
</dbReference>
<protein>
    <submittedName>
        <fullName evidence="4">KCNH7 protein</fullName>
    </submittedName>
</protein>
<dbReference type="InterPro" id="IPR018490">
    <property type="entry name" value="cNMP-bd_dom_sf"/>
</dbReference>
<evidence type="ECO:0000256" key="2">
    <source>
        <dbReference type="SAM" id="Phobius"/>
    </source>
</evidence>
<dbReference type="SUPFAM" id="SSF81324">
    <property type="entry name" value="Voltage-gated potassium channels"/>
    <property type="match status" value="1"/>
</dbReference>
<dbReference type="PANTHER" id="PTHR47823:SF9">
    <property type="entry name" value="CHROMOSOME UNDETERMINED SCAFFOLD_10, WHOLE GENOME SHOTGUN SEQUENCE"/>
    <property type="match status" value="1"/>
</dbReference>
<evidence type="ECO:0000256" key="1">
    <source>
        <dbReference type="SAM" id="MobiDB-lite"/>
    </source>
</evidence>
<dbReference type="InterPro" id="IPR000595">
    <property type="entry name" value="cNMP-bd_dom"/>
</dbReference>
<accession>A0A812M1G6</accession>
<dbReference type="Proteomes" id="UP000649617">
    <property type="component" value="Unassembled WGS sequence"/>
</dbReference>